<accession>A0A809RSY2</accession>
<evidence type="ECO:0000256" key="1">
    <source>
        <dbReference type="ARBA" id="ARBA00022801"/>
    </source>
</evidence>
<dbReference type="PANTHER" id="PTHR31988:SF19">
    <property type="entry name" value="9-O-ACETYL-N-ACETYLNEURAMINIC ACID DEACETYLASE-RELATED"/>
    <property type="match status" value="1"/>
</dbReference>
<dbReference type="GO" id="GO:0016788">
    <property type="term" value="F:hydrolase activity, acting on ester bonds"/>
    <property type="evidence" value="ECO:0007669"/>
    <property type="project" value="UniProtKB-ARBA"/>
</dbReference>
<gene>
    <name evidence="3" type="ORF">DSYM_02660</name>
</gene>
<dbReference type="EMBL" id="AP021857">
    <property type="protein sequence ID" value="BBO19567.1"/>
    <property type="molecule type" value="Genomic_DNA"/>
</dbReference>
<keyword evidence="1" id="KW-0378">Hydrolase</keyword>
<dbReference type="PANTHER" id="PTHR31988">
    <property type="entry name" value="ESTERASE, PUTATIVE (DUF303)-RELATED"/>
    <property type="match status" value="1"/>
</dbReference>
<dbReference type="SUPFAM" id="SSF52266">
    <property type="entry name" value="SGNH hydrolase"/>
    <property type="match status" value="1"/>
</dbReference>
<protein>
    <recommendedName>
        <fullName evidence="2">Sialate O-acetylesterase domain-containing protein</fullName>
    </recommendedName>
</protein>
<evidence type="ECO:0000313" key="3">
    <source>
        <dbReference type="EMBL" id="BBO19567.1"/>
    </source>
</evidence>
<dbReference type="Pfam" id="PF03629">
    <property type="entry name" value="SASA"/>
    <property type="match status" value="1"/>
</dbReference>
<dbReference type="InterPro" id="IPR036514">
    <property type="entry name" value="SGNH_hydro_sf"/>
</dbReference>
<dbReference type="AlphaFoldDB" id="A0A809RSY2"/>
<dbReference type="InterPro" id="IPR005181">
    <property type="entry name" value="SASA"/>
</dbReference>
<proteinExistence type="predicted"/>
<evidence type="ECO:0000259" key="2">
    <source>
        <dbReference type="Pfam" id="PF03629"/>
    </source>
</evidence>
<dbReference type="KEGG" id="ddz:DSYM_02660"/>
<reference evidence="3" key="1">
    <citation type="journal article" name="DNA Res.">
        <title>The physiological potential of anammox bacteria as revealed by their core genome structure.</title>
        <authorList>
            <person name="Okubo T."/>
            <person name="Toyoda A."/>
            <person name="Fukuhara K."/>
            <person name="Uchiyama I."/>
            <person name="Harigaya Y."/>
            <person name="Kuroiwa M."/>
            <person name="Suzuki T."/>
            <person name="Murakami Y."/>
            <person name="Suwa Y."/>
            <person name="Takami H."/>
        </authorList>
    </citation>
    <scope>NUCLEOTIDE SEQUENCE</scope>
    <source>
        <strain evidence="3">317325-3</strain>
    </source>
</reference>
<name>A0A809RSY2_9PROT</name>
<organism evidence="3 4">
    <name type="scientific">Candidatus Desulfobacillus denitrificans</name>
    <dbReference type="NCBI Taxonomy" id="2608985"/>
    <lineage>
        <taxon>Bacteria</taxon>
        <taxon>Pseudomonadati</taxon>
        <taxon>Pseudomonadota</taxon>
        <taxon>Betaproteobacteria</taxon>
        <taxon>Candidatus Desulfobacillus</taxon>
    </lineage>
</organism>
<dbReference type="Gene3D" id="3.40.50.1110">
    <property type="entry name" value="SGNH hydrolase"/>
    <property type="match status" value="1"/>
</dbReference>
<sequence length="268" mass="29762">MHSAKHLLFVLAVLFLPLPLWAGEVELFVLAGQSNMLGYGGNAIHYPRQHGELDDKIALYWVAPGISSSNGRWARMRAQGGIFPHGHFGIEVAFARGLVERGIHPYIFKFSLGSTSLANNWKGPGENGMYDQMVAELHKAIAALQSAGNRVTIKAFIWIQGESDAETKEMADKYQLRLIKLIKDFRISVASNPKLPVVLGVDEQHPWVRNQPVVVESQKRIAAADGCEMFTSMIGLPKIDTSHLTPQGLQLHGKRILEAYLDLRKKCN</sequence>
<feature type="domain" description="Sialate O-acetylesterase" evidence="2">
    <location>
        <begin position="25"/>
        <end position="261"/>
    </location>
</feature>
<dbReference type="Proteomes" id="UP000662914">
    <property type="component" value="Chromosome"/>
</dbReference>
<dbReference type="InterPro" id="IPR052940">
    <property type="entry name" value="Carb_Esterase_6"/>
</dbReference>
<evidence type="ECO:0000313" key="4">
    <source>
        <dbReference type="Proteomes" id="UP000662914"/>
    </source>
</evidence>